<gene>
    <name evidence="1" type="ORF">BDN72DRAFT_830459</name>
</gene>
<keyword evidence="2" id="KW-1185">Reference proteome</keyword>
<name>A0ACD3BHZ2_9AGAR</name>
<proteinExistence type="predicted"/>
<organism evidence="1 2">
    <name type="scientific">Pluteus cervinus</name>
    <dbReference type="NCBI Taxonomy" id="181527"/>
    <lineage>
        <taxon>Eukaryota</taxon>
        <taxon>Fungi</taxon>
        <taxon>Dikarya</taxon>
        <taxon>Basidiomycota</taxon>
        <taxon>Agaricomycotina</taxon>
        <taxon>Agaricomycetes</taxon>
        <taxon>Agaricomycetidae</taxon>
        <taxon>Agaricales</taxon>
        <taxon>Pluteineae</taxon>
        <taxon>Pluteaceae</taxon>
        <taxon>Pluteus</taxon>
    </lineage>
</organism>
<dbReference type="Proteomes" id="UP000308600">
    <property type="component" value="Unassembled WGS sequence"/>
</dbReference>
<dbReference type="EMBL" id="ML208259">
    <property type="protein sequence ID" value="TFK77296.1"/>
    <property type="molecule type" value="Genomic_DNA"/>
</dbReference>
<evidence type="ECO:0000313" key="2">
    <source>
        <dbReference type="Proteomes" id="UP000308600"/>
    </source>
</evidence>
<reference evidence="1 2" key="1">
    <citation type="journal article" date="2019" name="Nat. Ecol. Evol.">
        <title>Megaphylogeny resolves global patterns of mushroom evolution.</title>
        <authorList>
            <person name="Varga T."/>
            <person name="Krizsan K."/>
            <person name="Foldi C."/>
            <person name="Dima B."/>
            <person name="Sanchez-Garcia M."/>
            <person name="Sanchez-Ramirez S."/>
            <person name="Szollosi G.J."/>
            <person name="Szarkandi J.G."/>
            <person name="Papp V."/>
            <person name="Albert L."/>
            <person name="Andreopoulos W."/>
            <person name="Angelini C."/>
            <person name="Antonin V."/>
            <person name="Barry K.W."/>
            <person name="Bougher N.L."/>
            <person name="Buchanan P."/>
            <person name="Buyck B."/>
            <person name="Bense V."/>
            <person name="Catcheside P."/>
            <person name="Chovatia M."/>
            <person name="Cooper J."/>
            <person name="Damon W."/>
            <person name="Desjardin D."/>
            <person name="Finy P."/>
            <person name="Geml J."/>
            <person name="Haridas S."/>
            <person name="Hughes K."/>
            <person name="Justo A."/>
            <person name="Karasinski D."/>
            <person name="Kautmanova I."/>
            <person name="Kiss B."/>
            <person name="Kocsube S."/>
            <person name="Kotiranta H."/>
            <person name="LaButti K.M."/>
            <person name="Lechner B.E."/>
            <person name="Liimatainen K."/>
            <person name="Lipzen A."/>
            <person name="Lukacs Z."/>
            <person name="Mihaltcheva S."/>
            <person name="Morgado L.N."/>
            <person name="Niskanen T."/>
            <person name="Noordeloos M.E."/>
            <person name="Ohm R.A."/>
            <person name="Ortiz-Santana B."/>
            <person name="Ovrebo C."/>
            <person name="Racz N."/>
            <person name="Riley R."/>
            <person name="Savchenko A."/>
            <person name="Shiryaev A."/>
            <person name="Soop K."/>
            <person name="Spirin V."/>
            <person name="Szebenyi C."/>
            <person name="Tomsovsky M."/>
            <person name="Tulloss R.E."/>
            <person name="Uehling J."/>
            <person name="Grigoriev I.V."/>
            <person name="Vagvolgyi C."/>
            <person name="Papp T."/>
            <person name="Martin F.M."/>
            <person name="Miettinen O."/>
            <person name="Hibbett D.S."/>
            <person name="Nagy L.G."/>
        </authorList>
    </citation>
    <scope>NUCLEOTIDE SEQUENCE [LARGE SCALE GENOMIC DNA]</scope>
    <source>
        <strain evidence="1 2">NL-1719</strain>
    </source>
</reference>
<accession>A0ACD3BHZ2</accession>
<sequence>MVSALWKAASEGNLQAVNELLKDASIPDIELKDHAGFTALIEAIKNGHVDVARALLDKGADPTNASSQGPPEHFTSDPAVLDLLEAYRSKMTSHGMPIPDSAFHNDSMNPEKMFYPPPPPGYPYYPTLNGPPPAMPDGTLYYPPPPQHHGPTPPSAGEHSPGGGGNNLPPPEVARFIPCRYFPACRYGASCLFAHPQTPYFQGPMPPPAQYGPPYDPMAPHPYPPAYYPVPPPPGPAFHSPNGVHPMTPISPPPPPPMIHGRSPSELVSPSQPPFSPIGPPPPAQYGPMPPSYALHPSHVPQPLSIPPVPPMHHHPPPPLSAGPQSSPSAMYHNPNPPFSVHPDPAGQYPPQPNGMAVKYHEPNGPKSPLPNSPSENFVPSVPHRDNMNHSRRGTGRRISLRGRGAMPACLFFPSGRCKNGDDCRFPHVASDGPAPHNGFYSGRGGGPRPRPHPQFGNLEEKFANVSIRDDGPPRPPHMNGTRHNQMVNGNGPRVEKRNHFPPKQRVPNADEFPVLGGSTTPPSRANGVANGQNGPTAAQVLQAPPPIKKESSRDSRVSPSESFRSAPSKDPRPEVNGTLSESPPHEHIINGKIPATFGTIANIPDVSQEVTVLA</sequence>
<protein>
    <submittedName>
        <fullName evidence="1">Uncharacterized protein</fullName>
    </submittedName>
</protein>
<evidence type="ECO:0000313" key="1">
    <source>
        <dbReference type="EMBL" id="TFK77296.1"/>
    </source>
</evidence>